<reference evidence="1" key="1">
    <citation type="journal article" date="2014" name="Front. Microbiol.">
        <title>High frequency of phylogenetically diverse reductive dehalogenase-homologous genes in deep subseafloor sedimentary metagenomes.</title>
        <authorList>
            <person name="Kawai M."/>
            <person name="Futagami T."/>
            <person name="Toyoda A."/>
            <person name="Takaki Y."/>
            <person name="Nishi S."/>
            <person name="Hori S."/>
            <person name="Arai W."/>
            <person name="Tsubouchi T."/>
            <person name="Morono Y."/>
            <person name="Uchiyama I."/>
            <person name="Ito T."/>
            <person name="Fujiyama A."/>
            <person name="Inagaki F."/>
            <person name="Takami H."/>
        </authorList>
    </citation>
    <scope>NUCLEOTIDE SEQUENCE</scope>
    <source>
        <strain evidence="1">Expedition CK06-06</strain>
    </source>
</reference>
<dbReference type="EMBL" id="BART01007147">
    <property type="protein sequence ID" value="GAG54394.1"/>
    <property type="molecule type" value="Genomic_DNA"/>
</dbReference>
<evidence type="ECO:0000313" key="1">
    <source>
        <dbReference type="EMBL" id="GAG54394.1"/>
    </source>
</evidence>
<comment type="caution">
    <text evidence="1">The sequence shown here is derived from an EMBL/GenBank/DDBJ whole genome shotgun (WGS) entry which is preliminary data.</text>
</comment>
<proteinExistence type="predicted"/>
<dbReference type="AlphaFoldDB" id="X0YEL7"/>
<name>X0YEL7_9ZZZZ</name>
<feature type="non-terminal residue" evidence="1">
    <location>
        <position position="1"/>
    </location>
</feature>
<organism evidence="1">
    <name type="scientific">marine sediment metagenome</name>
    <dbReference type="NCBI Taxonomy" id="412755"/>
    <lineage>
        <taxon>unclassified sequences</taxon>
        <taxon>metagenomes</taxon>
        <taxon>ecological metagenomes</taxon>
    </lineage>
</organism>
<gene>
    <name evidence="1" type="ORF">S01H4_16313</name>
</gene>
<accession>X0YEL7</accession>
<sequence>IVAVPGEIFIEFGLNIQKNSPFEKTFIIALANGCLPGYVCTEEAYSKGDYETGTSMLTARSGDIIVKAALRLLEETK</sequence>
<protein>
    <submittedName>
        <fullName evidence="1">Uncharacterized protein</fullName>
    </submittedName>
</protein>